<proteinExistence type="predicted"/>
<sequence>MNFMSKELLEIFSIKVQEVMSENGWNKSDLARQLKLSHTAVRKWVNGQCLATGDRLTRLSIITGKPTHWFFTDEHTGCRPPDDTANIQYTPLSKQEQALLSIFNKLSDTDKLSLMVHAVGLVQKSHS</sequence>
<dbReference type="EMBL" id="AAHKZG010000006">
    <property type="protein sequence ID" value="EBX3503414.1"/>
    <property type="molecule type" value="Genomic_DNA"/>
</dbReference>
<dbReference type="SMART" id="SM00530">
    <property type="entry name" value="HTH_XRE"/>
    <property type="match status" value="1"/>
</dbReference>
<dbReference type="PROSITE" id="PS50943">
    <property type="entry name" value="HTH_CROC1"/>
    <property type="match status" value="1"/>
</dbReference>
<accession>A0A5W3IA04</accession>
<dbReference type="InterPro" id="IPR010982">
    <property type="entry name" value="Lambda_DNA-bd_dom_sf"/>
</dbReference>
<name>A0A5W3IA04_SALET</name>
<protein>
    <submittedName>
        <fullName evidence="2">Transcriptional regulator</fullName>
    </submittedName>
</protein>
<dbReference type="AlphaFoldDB" id="A0A5W3IA04"/>
<dbReference type="Gene3D" id="1.10.260.40">
    <property type="entry name" value="lambda repressor-like DNA-binding domains"/>
    <property type="match status" value="1"/>
</dbReference>
<evidence type="ECO:0000313" key="2">
    <source>
        <dbReference type="EMBL" id="EBX3503414.1"/>
    </source>
</evidence>
<feature type="domain" description="HTH cro/C1-type" evidence="1">
    <location>
        <begin position="16"/>
        <end position="70"/>
    </location>
</feature>
<dbReference type="InterPro" id="IPR001387">
    <property type="entry name" value="Cro/C1-type_HTH"/>
</dbReference>
<gene>
    <name evidence="2" type="ORF">DRA11_08850</name>
</gene>
<dbReference type="SUPFAM" id="SSF47413">
    <property type="entry name" value="lambda repressor-like DNA-binding domains"/>
    <property type="match status" value="1"/>
</dbReference>
<comment type="caution">
    <text evidence="2">The sequence shown here is derived from an EMBL/GenBank/DDBJ whole genome shotgun (WGS) entry which is preliminary data.</text>
</comment>
<dbReference type="GO" id="GO:0003677">
    <property type="term" value="F:DNA binding"/>
    <property type="evidence" value="ECO:0007669"/>
    <property type="project" value="InterPro"/>
</dbReference>
<reference evidence="2" key="1">
    <citation type="submission" date="2018-06" db="EMBL/GenBank/DDBJ databases">
        <authorList>
            <person name="Ashton P.M."/>
            <person name="Dallman T."/>
            <person name="Nair S."/>
            <person name="De Pinna E."/>
            <person name="Peters T."/>
            <person name="Grant K."/>
        </authorList>
    </citation>
    <scope>NUCLEOTIDE SEQUENCE</scope>
    <source>
        <strain evidence="2">454855</strain>
    </source>
</reference>
<evidence type="ECO:0000259" key="1">
    <source>
        <dbReference type="PROSITE" id="PS50943"/>
    </source>
</evidence>
<organism evidence="2">
    <name type="scientific">Salmonella enterica subsp. enterica serovar Stanley</name>
    <dbReference type="NCBI Taxonomy" id="192953"/>
    <lineage>
        <taxon>Bacteria</taxon>
        <taxon>Pseudomonadati</taxon>
        <taxon>Pseudomonadota</taxon>
        <taxon>Gammaproteobacteria</taxon>
        <taxon>Enterobacterales</taxon>
        <taxon>Enterobacteriaceae</taxon>
        <taxon>Salmonella</taxon>
    </lineage>
</organism>